<comment type="caution">
    <text evidence="1">The sequence shown here is derived from an EMBL/GenBank/DDBJ whole genome shotgun (WGS) entry which is preliminary data.</text>
</comment>
<dbReference type="AlphaFoldDB" id="A0A9P6VU49"/>
<reference evidence="1 2" key="1">
    <citation type="submission" date="2020-11" db="EMBL/GenBank/DDBJ databases">
        <title>Kefir isolates.</title>
        <authorList>
            <person name="Marcisauskas S."/>
            <person name="Kim Y."/>
            <person name="Blasche S."/>
        </authorList>
    </citation>
    <scope>NUCLEOTIDE SEQUENCE [LARGE SCALE GENOMIC DNA]</scope>
    <source>
        <strain evidence="1 2">KR</strain>
    </source>
</reference>
<organism evidence="1 2">
    <name type="scientific">Rhodotorula mucilaginosa</name>
    <name type="common">Yeast</name>
    <name type="synonym">Rhodotorula rubra</name>
    <dbReference type="NCBI Taxonomy" id="5537"/>
    <lineage>
        <taxon>Eukaryota</taxon>
        <taxon>Fungi</taxon>
        <taxon>Dikarya</taxon>
        <taxon>Basidiomycota</taxon>
        <taxon>Pucciniomycotina</taxon>
        <taxon>Microbotryomycetes</taxon>
        <taxon>Sporidiobolales</taxon>
        <taxon>Sporidiobolaceae</taxon>
        <taxon>Rhodotorula</taxon>
    </lineage>
</organism>
<protein>
    <submittedName>
        <fullName evidence="1">Uncharacterized protein</fullName>
    </submittedName>
</protein>
<keyword evidence="2" id="KW-1185">Reference proteome</keyword>
<sequence length="462" mass="52448">MPQRTPRNPSNDAVTQEQLEERQVVAETKVQLVQLVDECIRRAVRRSNEPAYGTKHHTPTCAEKQALPRLYPVGLFRFAIMGSNRKGDVLDIALSLTSLQVQLLENPYTIASLYDPFPNQRHGEPTLAPVKIPAHITPEDIIETIEGYARSCLCGLLSSSLSTAWEAALEEWTLYTRYTVCDYEPDLDSKQRAQYLRALFSFLDNLYKEEDQTWVPTYHSLSPGVDFLFPILYVAETPGPQAPESARVQASLRTSRSLPELIALPPALPPTGLFRVSAPNNLRYLQERVKLFNVIERCARKAEDLTNQRAYAQGWLAITGHVISTRFTDLASLDWARPHFKHLLEDLNHHSGTYAVKDRPDAHYPLCLTTGKHVKDELSYSARRETENGTHPPRNTTLTPVQLLIGIQSFARSRLHNLRLSQSYKSAFEEWQEDSAWAHVAQYLLFHSPRPQAAGIDYLLVR</sequence>
<dbReference type="EMBL" id="PUHQ01000169">
    <property type="protein sequence ID" value="KAG0653925.1"/>
    <property type="molecule type" value="Genomic_DNA"/>
</dbReference>
<name>A0A9P6VU49_RHOMI</name>
<evidence type="ECO:0000313" key="1">
    <source>
        <dbReference type="EMBL" id="KAG0653925.1"/>
    </source>
</evidence>
<proteinExistence type="predicted"/>
<evidence type="ECO:0000313" key="2">
    <source>
        <dbReference type="Proteomes" id="UP000777482"/>
    </source>
</evidence>
<gene>
    <name evidence="1" type="ORF">C6P46_002066</name>
</gene>
<accession>A0A9P6VU49</accession>
<dbReference type="Proteomes" id="UP000777482">
    <property type="component" value="Unassembled WGS sequence"/>
</dbReference>